<dbReference type="Proteomes" id="UP001164743">
    <property type="component" value="Chromosome 12A"/>
</dbReference>
<keyword evidence="4" id="KW-0274">FAD</keyword>
<dbReference type="Pfam" id="PF00175">
    <property type="entry name" value="NAD_binding_1"/>
    <property type="match status" value="1"/>
</dbReference>
<dbReference type="RefSeq" id="XP_053025578.1">
    <property type="nucleotide sequence ID" value="XM_053162252.1"/>
</dbReference>
<dbReference type="PANTHER" id="PTHR19370:SF184">
    <property type="entry name" value="NADH-CYTOCHROME B5 REDUCTASE-LIKE"/>
    <property type="match status" value="1"/>
</dbReference>
<sequence>MAYIITKYLNHPNRNSTVNQHSIMLTLTLTIALAILLAAALLLRHSRKPPPPALRPNQLQHFRLQARKTVSPNTAIYRFALHSPHQHLGLPIGQHILIQADIHGKQIQRMYTPLSSDDDKGFFELMIKGNISKLIANLNIGDTIQVKGPRGQMKYHRDLCTEIGMIAGGTGITPMLDPNDHTKISLVYANVNPEDILLKHELDQIQLNHPKRFSVYYVLNNPPPEGWAGGKGFVTKEIIHAHLPSAKLGKRAKVLLCGPPPMVSAMKKYLEELEFEKARVISKIDDQVFCF</sequence>
<comment type="cofactor">
    <cofactor evidence="1">
        <name>FAD</name>
        <dbReference type="ChEBI" id="CHEBI:57692"/>
    </cofactor>
</comment>
<dbReference type="CDD" id="cd06183">
    <property type="entry name" value="cyt_b5_reduct_like"/>
    <property type="match status" value="1"/>
</dbReference>
<evidence type="ECO:0000256" key="2">
    <source>
        <dbReference type="ARBA" id="ARBA00006105"/>
    </source>
</evidence>
<comment type="similarity">
    <text evidence="2">Belongs to the flavoprotein pyridine nucleotide cytochrome reductase family.</text>
</comment>
<dbReference type="EMBL" id="CP110432">
    <property type="protein sequence ID" value="WAQ90023.1"/>
    <property type="molecule type" value="Genomic_DNA"/>
</dbReference>
<dbReference type="Gene3D" id="2.40.30.10">
    <property type="entry name" value="Translation factors"/>
    <property type="match status" value="1"/>
</dbReference>
<name>A0ABY7CXJ7_9BASI</name>
<evidence type="ECO:0000313" key="8">
    <source>
        <dbReference type="EMBL" id="WAQ90023.1"/>
    </source>
</evidence>
<feature type="domain" description="FAD-binding FR-type" evidence="7">
    <location>
        <begin position="57"/>
        <end position="156"/>
    </location>
</feature>
<dbReference type="InterPro" id="IPR017938">
    <property type="entry name" value="Riboflavin_synthase-like_b-brl"/>
</dbReference>
<organism evidence="8 9">
    <name type="scientific">Puccinia triticina</name>
    <dbReference type="NCBI Taxonomy" id="208348"/>
    <lineage>
        <taxon>Eukaryota</taxon>
        <taxon>Fungi</taxon>
        <taxon>Dikarya</taxon>
        <taxon>Basidiomycota</taxon>
        <taxon>Pucciniomycotina</taxon>
        <taxon>Pucciniomycetes</taxon>
        <taxon>Pucciniales</taxon>
        <taxon>Pucciniaceae</taxon>
        <taxon>Puccinia</taxon>
    </lineage>
</organism>
<evidence type="ECO:0000256" key="5">
    <source>
        <dbReference type="ARBA" id="ARBA00023002"/>
    </source>
</evidence>
<accession>A0ABY7CXJ7</accession>
<dbReference type="InterPro" id="IPR008333">
    <property type="entry name" value="Cbr1-like_FAD-bd_dom"/>
</dbReference>
<keyword evidence="5" id="KW-0560">Oxidoreductase</keyword>
<proteinExistence type="inferred from homology"/>
<dbReference type="InterPro" id="IPR001433">
    <property type="entry name" value="OxRdtase_FAD/NAD-bd"/>
</dbReference>
<evidence type="ECO:0000259" key="7">
    <source>
        <dbReference type="PROSITE" id="PS51384"/>
    </source>
</evidence>
<keyword evidence="6" id="KW-0472">Membrane</keyword>
<dbReference type="SUPFAM" id="SSF52343">
    <property type="entry name" value="Ferredoxin reductase-like, C-terminal NADP-linked domain"/>
    <property type="match status" value="1"/>
</dbReference>
<gene>
    <name evidence="8" type="ORF">PtA15_12A8</name>
</gene>
<dbReference type="InterPro" id="IPR039261">
    <property type="entry name" value="FNR_nucleotide-bd"/>
</dbReference>
<evidence type="ECO:0000256" key="4">
    <source>
        <dbReference type="ARBA" id="ARBA00022827"/>
    </source>
</evidence>
<dbReference type="PANTHER" id="PTHR19370">
    <property type="entry name" value="NADH-CYTOCHROME B5 REDUCTASE"/>
    <property type="match status" value="1"/>
</dbReference>
<evidence type="ECO:0000256" key="3">
    <source>
        <dbReference type="ARBA" id="ARBA00022630"/>
    </source>
</evidence>
<evidence type="ECO:0000313" key="9">
    <source>
        <dbReference type="Proteomes" id="UP001164743"/>
    </source>
</evidence>
<protein>
    <recommendedName>
        <fullName evidence="7">FAD-binding FR-type domain-containing protein</fullName>
    </recommendedName>
</protein>
<dbReference type="InterPro" id="IPR001834">
    <property type="entry name" value="CBR-like"/>
</dbReference>
<evidence type="ECO:0000256" key="6">
    <source>
        <dbReference type="SAM" id="Phobius"/>
    </source>
</evidence>
<keyword evidence="9" id="KW-1185">Reference proteome</keyword>
<dbReference type="Pfam" id="PF00970">
    <property type="entry name" value="FAD_binding_6"/>
    <property type="match status" value="1"/>
</dbReference>
<keyword evidence="6" id="KW-1133">Transmembrane helix</keyword>
<reference evidence="8" key="1">
    <citation type="submission" date="2022-10" db="EMBL/GenBank/DDBJ databases">
        <title>Puccinia triticina Genome sequencing and assembly.</title>
        <authorList>
            <person name="Li C."/>
        </authorList>
    </citation>
    <scope>NUCLEOTIDE SEQUENCE</scope>
    <source>
        <strain evidence="8">Pt15</strain>
    </source>
</reference>
<keyword evidence="3" id="KW-0285">Flavoprotein</keyword>
<dbReference type="InterPro" id="IPR017927">
    <property type="entry name" value="FAD-bd_FR_type"/>
</dbReference>
<evidence type="ECO:0000256" key="1">
    <source>
        <dbReference type="ARBA" id="ARBA00001974"/>
    </source>
</evidence>
<keyword evidence="6" id="KW-0812">Transmembrane</keyword>
<dbReference type="GeneID" id="77803135"/>
<dbReference type="SUPFAM" id="SSF63380">
    <property type="entry name" value="Riboflavin synthase domain-like"/>
    <property type="match status" value="1"/>
</dbReference>
<feature type="transmembrane region" description="Helical" evidence="6">
    <location>
        <begin position="23"/>
        <end position="43"/>
    </location>
</feature>
<dbReference type="PROSITE" id="PS51384">
    <property type="entry name" value="FAD_FR"/>
    <property type="match status" value="1"/>
</dbReference>
<dbReference type="Gene3D" id="3.40.50.80">
    <property type="entry name" value="Nucleotide-binding domain of ferredoxin-NADP reductase (FNR) module"/>
    <property type="match status" value="1"/>
</dbReference>
<dbReference type="PRINTS" id="PR00406">
    <property type="entry name" value="CYTB5RDTASE"/>
</dbReference>